<comment type="subunit">
    <text evidence="2 7">Forms a conjugate with ATG5.</text>
</comment>
<organism evidence="9 10">
    <name type="scientific">Batrachochytrium dendrobatidis (strain JAM81 / FGSC 10211)</name>
    <name type="common">Frog chytrid fungus</name>
    <dbReference type="NCBI Taxonomy" id="684364"/>
    <lineage>
        <taxon>Eukaryota</taxon>
        <taxon>Fungi</taxon>
        <taxon>Fungi incertae sedis</taxon>
        <taxon>Chytridiomycota</taxon>
        <taxon>Chytridiomycota incertae sedis</taxon>
        <taxon>Chytridiomycetes</taxon>
        <taxon>Rhizophydiales</taxon>
        <taxon>Rhizophydiales incertae sedis</taxon>
        <taxon>Batrachochytrium</taxon>
    </lineage>
</organism>
<feature type="compositionally biased region" description="Polar residues" evidence="8">
    <location>
        <begin position="1"/>
        <end position="13"/>
    </location>
</feature>
<reference evidence="9 10" key="1">
    <citation type="submission" date="2009-12" db="EMBL/GenBank/DDBJ databases">
        <title>The draft genome of Batrachochytrium dendrobatidis.</title>
        <authorList>
            <consortium name="US DOE Joint Genome Institute (JGI-PGF)"/>
            <person name="Kuo A."/>
            <person name="Salamov A."/>
            <person name="Schmutz J."/>
            <person name="Lucas S."/>
            <person name="Pitluck S."/>
            <person name="Rosenblum E."/>
            <person name="Stajich J."/>
            <person name="Eisen M."/>
            <person name="Grigoriev I.V."/>
        </authorList>
    </citation>
    <scope>NUCLEOTIDE SEQUENCE [LARGE SCALE GENOMIC DNA]</scope>
    <source>
        <strain evidence="10">JAM81 / FGSC 10211</strain>
    </source>
</reference>
<dbReference type="InterPro" id="IPR007242">
    <property type="entry name" value="Atg12"/>
</dbReference>
<dbReference type="STRING" id="684364.F4P6R0"/>
<dbReference type="GeneID" id="18243836"/>
<dbReference type="PANTHER" id="PTHR13385">
    <property type="entry name" value="AUTOPHAGY PROTEIN 12"/>
    <property type="match status" value="1"/>
</dbReference>
<dbReference type="EMBL" id="GL882887">
    <property type="protein sequence ID" value="EGF78859.1"/>
    <property type="molecule type" value="Genomic_DNA"/>
</dbReference>
<comment type="similarity">
    <text evidence="1 7">Belongs to the ATG12 family.</text>
</comment>
<evidence type="ECO:0000256" key="8">
    <source>
        <dbReference type="SAM" id="MobiDB-lite"/>
    </source>
</evidence>
<evidence type="ECO:0000256" key="7">
    <source>
        <dbReference type="RuleBase" id="RU361201"/>
    </source>
</evidence>
<keyword evidence="7" id="KW-0472">Membrane</keyword>
<dbReference type="OMA" id="YAKTHAW"/>
<evidence type="ECO:0000256" key="5">
    <source>
        <dbReference type="ARBA" id="ARBA00022786"/>
    </source>
</evidence>
<dbReference type="InParanoid" id="F4P6R0"/>
<dbReference type="RefSeq" id="XP_006680487.1">
    <property type="nucleotide sequence ID" value="XM_006680424.1"/>
</dbReference>
<keyword evidence="5 7" id="KW-0833">Ubl conjugation pathway</keyword>
<dbReference type="CDD" id="cd01612">
    <property type="entry name" value="Ubl_ATG12"/>
    <property type="match status" value="1"/>
</dbReference>
<keyword evidence="6 7" id="KW-0072">Autophagy</keyword>
<dbReference type="Gene3D" id="3.10.20.90">
    <property type="entry name" value="Phosphatidylinositol 3-kinase Catalytic Subunit, Chain A, domain 1"/>
    <property type="match status" value="1"/>
</dbReference>
<dbReference type="GO" id="GO:0031386">
    <property type="term" value="F:protein tag activity"/>
    <property type="evidence" value="ECO:0000318"/>
    <property type="project" value="GO_Central"/>
</dbReference>
<proteinExistence type="inferred from homology"/>
<evidence type="ECO:0000313" key="10">
    <source>
        <dbReference type="Proteomes" id="UP000007241"/>
    </source>
</evidence>
<keyword evidence="10" id="KW-1185">Reference proteome</keyword>
<comment type="subcellular location">
    <subcellularLocation>
        <location evidence="7">Preautophagosomal structure membrane</location>
        <topology evidence="7">Peripheral membrane protein</topology>
    </subcellularLocation>
</comment>
<evidence type="ECO:0000256" key="4">
    <source>
        <dbReference type="ARBA" id="ARBA00022499"/>
    </source>
</evidence>
<keyword evidence="7" id="KW-0653">Protein transport</keyword>
<dbReference type="GO" id="GO:0000422">
    <property type="term" value="P:autophagy of mitochondrion"/>
    <property type="evidence" value="ECO:0000318"/>
    <property type="project" value="GO_Central"/>
</dbReference>
<dbReference type="GO" id="GO:0015031">
    <property type="term" value="P:protein transport"/>
    <property type="evidence" value="ECO:0007669"/>
    <property type="project" value="UniProtKB-KW"/>
</dbReference>
<protein>
    <recommendedName>
        <fullName evidence="3 7">Ubiquitin-like protein ATG12</fullName>
    </recommendedName>
</protein>
<dbReference type="GO" id="GO:0097352">
    <property type="term" value="P:autophagosome maturation"/>
    <property type="evidence" value="ECO:0000318"/>
    <property type="project" value="GO_Central"/>
</dbReference>
<dbReference type="GO" id="GO:0000421">
    <property type="term" value="C:autophagosome membrane"/>
    <property type="evidence" value="ECO:0000318"/>
    <property type="project" value="GO_Central"/>
</dbReference>
<gene>
    <name evidence="9" type="ORF">BATDEDRAFT_90299</name>
</gene>
<evidence type="ECO:0000256" key="1">
    <source>
        <dbReference type="ARBA" id="ARBA00007778"/>
    </source>
</evidence>
<dbReference type="PANTHER" id="PTHR13385:SF0">
    <property type="entry name" value="UBIQUITIN-LIKE PROTEIN ATG12"/>
    <property type="match status" value="1"/>
</dbReference>
<dbReference type="GO" id="GO:0000045">
    <property type="term" value="P:autophagosome assembly"/>
    <property type="evidence" value="ECO:0000318"/>
    <property type="project" value="GO_Central"/>
</dbReference>
<name>F4P6R0_BATDJ</name>
<accession>F4P6R0</accession>
<dbReference type="InterPro" id="IPR029071">
    <property type="entry name" value="Ubiquitin-like_domsf"/>
</dbReference>
<dbReference type="GO" id="GO:0034727">
    <property type="term" value="P:piecemeal microautophagy of the nucleus"/>
    <property type="evidence" value="ECO:0000318"/>
    <property type="project" value="GO_Central"/>
</dbReference>
<dbReference type="GO" id="GO:0034274">
    <property type="term" value="C:Atg12-Atg5-Atg16 complex"/>
    <property type="evidence" value="ECO:0000318"/>
    <property type="project" value="GO_Central"/>
</dbReference>
<dbReference type="GO" id="GO:0061723">
    <property type="term" value="P:glycophagy"/>
    <property type="evidence" value="ECO:0000318"/>
    <property type="project" value="GO_Central"/>
</dbReference>
<dbReference type="Proteomes" id="UP000007241">
    <property type="component" value="Unassembled WGS sequence"/>
</dbReference>
<comment type="function">
    <text evidence="7">Ubiquitin-like protein involved in cytoplasm to vacuole transport (Cvt), autophagy vesicles formation, mitophagy, and nucleophagy.</text>
</comment>
<dbReference type="Pfam" id="PF04110">
    <property type="entry name" value="APG12"/>
    <property type="match status" value="1"/>
</dbReference>
<dbReference type="SUPFAM" id="SSF54236">
    <property type="entry name" value="Ubiquitin-like"/>
    <property type="match status" value="1"/>
</dbReference>
<sequence length="122" mass="13550">MESSPPSQKLSQKLSHKLSPLQSESNTEKYSNEVPDKVVVRLKATGSAPILKQTVFKISSSSKFQNVIAFLRKELAYKQGTMFVYVNSSFAPSPDEGIDNLYRCFAIDGKLIVNYSITPAWG</sequence>
<keyword evidence="4 7" id="KW-1017">Isopeptide bond</keyword>
<dbReference type="HOGENOM" id="CLU_106795_3_0_1"/>
<evidence type="ECO:0000313" key="9">
    <source>
        <dbReference type="EMBL" id="EGF78859.1"/>
    </source>
</evidence>
<evidence type="ECO:0000256" key="3">
    <source>
        <dbReference type="ARBA" id="ARBA00015875"/>
    </source>
</evidence>
<evidence type="ECO:0000256" key="2">
    <source>
        <dbReference type="ARBA" id="ARBA00011288"/>
    </source>
</evidence>
<dbReference type="FunCoup" id="F4P6R0">
    <property type="interactions" value="204"/>
</dbReference>
<evidence type="ECO:0000256" key="6">
    <source>
        <dbReference type="ARBA" id="ARBA00023006"/>
    </source>
</evidence>
<keyword evidence="7" id="KW-0813">Transport</keyword>
<dbReference type="OrthoDB" id="10003551at2759"/>
<dbReference type="AlphaFoldDB" id="F4P6R0"/>
<dbReference type="GO" id="GO:0034045">
    <property type="term" value="C:phagophore assembly site membrane"/>
    <property type="evidence" value="ECO:0000318"/>
    <property type="project" value="GO_Central"/>
</dbReference>
<feature type="region of interest" description="Disordered" evidence="8">
    <location>
        <begin position="1"/>
        <end position="32"/>
    </location>
</feature>
<dbReference type="FunFam" id="3.10.20.90:FF:000150">
    <property type="entry name" value="Ubiquitin-like protein ATG12"/>
    <property type="match status" value="1"/>
</dbReference>